<dbReference type="PIRSF" id="PIRSF028188">
    <property type="entry name" value="Amdntrnsf_FN0238"/>
    <property type="match status" value="1"/>
</dbReference>
<name>A0A1E5T1C2_9BACT</name>
<dbReference type="NCBIfam" id="NF046062">
    <property type="entry name" value="citrull_CtlX"/>
    <property type="match status" value="1"/>
</dbReference>
<protein>
    <recommendedName>
        <fullName evidence="3">Amidinotransferase</fullName>
    </recommendedName>
</protein>
<dbReference type="InterPro" id="IPR014541">
    <property type="entry name" value="Amdntrnsf_FN0238"/>
</dbReference>
<accession>A0A1E5T1C2</accession>
<dbReference type="Proteomes" id="UP000095552">
    <property type="component" value="Unassembled WGS sequence"/>
</dbReference>
<gene>
    <name evidence="1" type="ORF">BFP71_16960</name>
</gene>
<dbReference type="Gene3D" id="3.75.10.10">
    <property type="entry name" value="L-arginine/glycine Amidinotransferase, Chain A"/>
    <property type="match status" value="1"/>
</dbReference>
<organism evidence="1 2">
    <name type="scientific">Roseivirga misakiensis</name>
    <dbReference type="NCBI Taxonomy" id="1563681"/>
    <lineage>
        <taxon>Bacteria</taxon>
        <taxon>Pseudomonadati</taxon>
        <taxon>Bacteroidota</taxon>
        <taxon>Cytophagia</taxon>
        <taxon>Cytophagales</taxon>
        <taxon>Roseivirgaceae</taxon>
        <taxon>Roseivirga</taxon>
    </lineage>
</organism>
<dbReference type="PANTHER" id="PTHR43224:SF1">
    <property type="entry name" value="AMIDINOTRANSFERASE"/>
    <property type="match status" value="1"/>
</dbReference>
<dbReference type="SUPFAM" id="SSF55909">
    <property type="entry name" value="Pentein"/>
    <property type="match status" value="1"/>
</dbReference>
<evidence type="ECO:0008006" key="3">
    <source>
        <dbReference type="Google" id="ProtNLM"/>
    </source>
</evidence>
<proteinExistence type="predicted"/>
<dbReference type="AlphaFoldDB" id="A0A1E5T1C2"/>
<sequence>MPNQSSRKIMMVRPKNFGFDYTTAASNAFQDESGANAVDEIIQNAIIEFDHAVAALNDKGVAVKVIQDTESPKKPNAVFPNNWVSFHDDKVILYPMQAENRRWERRADILSELEADGLNLGEVVDISHYEQEDKFLESTGSMVLDYKNKRAYACLSTRTHEQVLEEFSELTGFELVIFNAFDKNKVPVYHTNVLMCIGSTYAVICLEAIPMAERESIQNKLRDTGHEIVPLTMDQMYAFAGNMLEVENSQGQRILVMSDSAFNSLTELQKSKLNEHAEILSVAIPTIEKYGGGSVRCMMCRLV</sequence>
<dbReference type="Pfam" id="PF19420">
    <property type="entry name" value="DDAH_eukar"/>
    <property type="match status" value="1"/>
</dbReference>
<comment type="caution">
    <text evidence="1">The sequence shown here is derived from an EMBL/GenBank/DDBJ whole genome shotgun (WGS) entry which is preliminary data.</text>
</comment>
<evidence type="ECO:0000313" key="2">
    <source>
        <dbReference type="Proteomes" id="UP000095552"/>
    </source>
</evidence>
<reference evidence="1 2" key="1">
    <citation type="submission" date="2016-08" db="EMBL/GenBank/DDBJ databases">
        <title>Draft genome of Fabibacter sp. strain SK-8.</title>
        <authorList>
            <person name="Wong S.-K."/>
            <person name="Hamasaki K."/>
            <person name="Yoshizawa S."/>
        </authorList>
    </citation>
    <scope>NUCLEOTIDE SEQUENCE [LARGE SCALE GENOMIC DNA]</scope>
    <source>
        <strain evidence="1 2">SK-8</strain>
    </source>
</reference>
<dbReference type="STRING" id="1563681.BFP71_16960"/>
<dbReference type="EMBL" id="MDGQ01000005">
    <property type="protein sequence ID" value="OEK05107.1"/>
    <property type="molecule type" value="Genomic_DNA"/>
</dbReference>
<dbReference type="OrthoDB" id="9788268at2"/>
<dbReference type="PANTHER" id="PTHR43224">
    <property type="entry name" value="AMIDINOTRANSFERASE"/>
    <property type="match status" value="1"/>
</dbReference>
<keyword evidence="2" id="KW-1185">Reference proteome</keyword>
<evidence type="ECO:0000313" key="1">
    <source>
        <dbReference type="EMBL" id="OEK05107.1"/>
    </source>
</evidence>